<comment type="caution">
    <text evidence="2">The sequence shown here is derived from an EMBL/GenBank/DDBJ whole genome shotgun (WGS) entry which is preliminary data.</text>
</comment>
<evidence type="ECO:0000256" key="1">
    <source>
        <dbReference type="SAM" id="MobiDB-lite"/>
    </source>
</evidence>
<dbReference type="Proteomes" id="UP001305414">
    <property type="component" value="Unassembled WGS sequence"/>
</dbReference>
<organism evidence="2 3">
    <name type="scientific">Xylaria bambusicola</name>
    <dbReference type="NCBI Taxonomy" id="326684"/>
    <lineage>
        <taxon>Eukaryota</taxon>
        <taxon>Fungi</taxon>
        <taxon>Dikarya</taxon>
        <taxon>Ascomycota</taxon>
        <taxon>Pezizomycotina</taxon>
        <taxon>Sordariomycetes</taxon>
        <taxon>Xylariomycetidae</taxon>
        <taxon>Xylariales</taxon>
        <taxon>Xylariaceae</taxon>
        <taxon>Xylaria</taxon>
    </lineage>
</organism>
<sequence length="396" mass="45308">MEKTLCRLPPELQQEVMMATGSLQDVNNAAIACKAMYSALKAREGLITYTVLSRKFDPGRLAISVAHHAAVKAPWKYSIDLAVPIPTDQTAYLNHLLLPIPAFTLPMGFYIEDFNTAIEYMSFTVAKELVTKAAHGDRYCHAPIPIEVAKVVKAFYVLDMVLHLFPRSPCMICPSTSSGLVSRPRKVRKSRSCGGMLHAKSVNRESSDDEADSDTSETSVDANNYGVWKGVRGLMDVFNGKPIKDEEKAMIRAIQSRSFVPFRRQHFQDQYRWFPIADDYHPRYPSPFYHIVIKRKALRRYNYDKSDGTAQMWLCHSIQFALSYQPTPSREFARIKRLMANVEWDIKFKFGEIWLFWSTDRARCIVGDFSQTLDDLRSIEDVTLNLNPENDDCECY</sequence>
<reference evidence="2 3" key="1">
    <citation type="submission" date="2023-10" db="EMBL/GenBank/DDBJ databases">
        <title>Draft genome sequence of Xylaria bambusicola isolate GMP-LS, the root and basal stem rot pathogen of sugarcane in Indonesia.</title>
        <authorList>
            <person name="Selvaraj P."/>
            <person name="Muralishankar V."/>
            <person name="Muruganantham S."/>
            <person name="Sp S."/>
            <person name="Haryani S."/>
            <person name="Lau K.J.X."/>
            <person name="Naqvi N.I."/>
        </authorList>
    </citation>
    <scope>NUCLEOTIDE SEQUENCE [LARGE SCALE GENOMIC DNA]</scope>
    <source>
        <strain evidence="2">GMP-LS</strain>
    </source>
</reference>
<keyword evidence="3" id="KW-1185">Reference proteome</keyword>
<accession>A0AAN7UWK5</accession>
<evidence type="ECO:0000313" key="2">
    <source>
        <dbReference type="EMBL" id="KAK5633566.1"/>
    </source>
</evidence>
<dbReference type="AlphaFoldDB" id="A0AAN7UWK5"/>
<proteinExistence type="predicted"/>
<protein>
    <submittedName>
        <fullName evidence="2">Uncharacterized protein</fullName>
    </submittedName>
</protein>
<evidence type="ECO:0000313" key="3">
    <source>
        <dbReference type="Proteomes" id="UP001305414"/>
    </source>
</evidence>
<dbReference type="EMBL" id="JAWHQM010000033">
    <property type="protein sequence ID" value="KAK5633566.1"/>
    <property type="molecule type" value="Genomic_DNA"/>
</dbReference>
<feature type="region of interest" description="Disordered" evidence="1">
    <location>
        <begin position="198"/>
        <end position="219"/>
    </location>
</feature>
<gene>
    <name evidence="2" type="ORF">RRF57_009280</name>
</gene>
<name>A0AAN7UWK5_9PEZI</name>